<reference evidence="2 3" key="1">
    <citation type="submission" date="2024-04" db="EMBL/GenBank/DDBJ databases">
        <authorList>
            <person name="Wojcicki M."/>
            <person name="Srednicka P."/>
            <person name="Shymialevich D."/>
            <person name="Sokolowska B."/>
        </authorList>
    </citation>
    <scope>NUCLEOTIDE SEQUENCE [LARGE SCALE GENOMIC DNA]</scope>
</reference>
<gene>
    <name evidence="2" type="ORF">U7154_000123</name>
</gene>
<evidence type="ECO:0000313" key="3">
    <source>
        <dbReference type="Proteomes" id="UP001437386"/>
    </source>
</evidence>
<organism evidence="2 3">
    <name type="scientific">Enterobacter phage KKP_3711</name>
    <dbReference type="NCBI Taxonomy" id="3109398"/>
    <lineage>
        <taxon>Viruses</taxon>
        <taxon>Duplodnaviria</taxon>
        <taxon>Heunggongvirae</taxon>
        <taxon>Uroviricota</taxon>
        <taxon>Caudoviricetes</taxon>
        <taxon>Demerecviridae</taxon>
        <taxon>Markadamsvirinae</taxon>
    </lineage>
</organism>
<dbReference type="InterPro" id="IPR003173">
    <property type="entry name" value="PC4_C"/>
</dbReference>
<evidence type="ECO:0000259" key="1">
    <source>
        <dbReference type="Pfam" id="PF02229"/>
    </source>
</evidence>
<protein>
    <recommendedName>
        <fullName evidence="1">Transcriptional coactivator p15 (PC4) C-terminal domain-containing protein</fullName>
    </recommendedName>
</protein>
<proteinExistence type="predicted"/>
<accession>A0AAX4Q5Z4</accession>
<keyword evidence="3" id="KW-1185">Reference proteome</keyword>
<name>A0AAX4Q5Z4_9CAUD</name>
<dbReference type="Pfam" id="PF02229">
    <property type="entry name" value="PC4"/>
    <property type="match status" value="1"/>
</dbReference>
<sequence>MANQSERVNQDYVGHEDEQSVIIWEKDDGQQVRLTISEFRGNLYLGIRYWIMDLENEWVPTKAGFSMPYNLDSTSRLFKALVEILSEAEVLQEVMIEANKAKDE</sequence>
<dbReference type="EMBL" id="PP579741">
    <property type="protein sequence ID" value="XAG95890.1"/>
    <property type="molecule type" value="Genomic_DNA"/>
</dbReference>
<feature type="domain" description="Transcriptional coactivator p15 (PC4) C-terminal" evidence="1">
    <location>
        <begin position="28"/>
        <end position="68"/>
    </location>
</feature>
<dbReference type="GO" id="GO:0003677">
    <property type="term" value="F:DNA binding"/>
    <property type="evidence" value="ECO:0007669"/>
    <property type="project" value="InterPro"/>
</dbReference>
<dbReference type="GO" id="GO:0006355">
    <property type="term" value="P:regulation of DNA-templated transcription"/>
    <property type="evidence" value="ECO:0007669"/>
    <property type="project" value="InterPro"/>
</dbReference>
<dbReference type="InterPro" id="IPR009044">
    <property type="entry name" value="ssDNA-bd_transcriptional_reg"/>
</dbReference>
<dbReference type="SUPFAM" id="SSF54447">
    <property type="entry name" value="ssDNA-binding transcriptional regulator domain"/>
    <property type="match status" value="1"/>
</dbReference>
<dbReference type="Gene3D" id="2.30.31.10">
    <property type="entry name" value="Transcriptional Coactivator Pc4, Chain A"/>
    <property type="match status" value="1"/>
</dbReference>
<dbReference type="Proteomes" id="UP001437386">
    <property type="component" value="Segment"/>
</dbReference>
<evidence type="ECO:0000313" key="2">
    <source>
        <dbReference type="EMBL" id="XAG95890.1"/>
    </source>
</evidence>